<sequence length="55" mass="6157">MPLCTLMRVRTHPRLDDASSSASCAYKKGGTVEDYWGETYLVQDPQWKGCRSSSS</sequence>
<evidence type="ECO:0000313" key="1">
    <source>
        <dbReference type="EMBL" id="MED6207237.1"/>
    </source>
</evidence>
<dbReference type="EMBL" id="JASCZI010241811">
    <property type="protein sequence ID" value="MED6207237.1"/>
    <property type="molecule type" value="Genomic_DNA"/>
</dbReference>
<keyword evidence="2" id="KW-1185">Reference proteome</keyword>
<dbReference type="Proteomes" id="UP001341840">
    <property type="component" value="Unassembled WGS sequence"/>
</dbReference>
<proteinExistence type="predicted"/>
<reference evidence="1 2" key="1">
    <citation type="journal article" date="2023" name="Plants (Basel)">
        <title>Bridging the Gap: Combining Genomics and Transcriptomics Approaches to Understand Stylosanthes scabra, an Orphan Legume from the Brazilian Caatinga.</title>
        <authorList>
            <person name="Ferreira-Neto J.R.C."/>
            <person name="da Silva M.D."/>
            <person name="Binneck E."/>
            <person name="de Melo N.F."/>
            <person name="da Silva R.H."/>
            <person name="de Melo A.L.T.M."/>
            <person name="Pandolfi V."/>
            <person name="Bustamante F.O."/>
            <person name="Brasileiro-Vidal A.C."/>
            <person name="Benko-Iseppon A.M."/>
        </authorList>
    </citation>
    <scope>NUCLEOTIDE SEQUENCE [LARGE SCALE GENOMIC DNA]</scope>
    <source>
        <tissue evidence="1">Leaves</tissue>
    </source>
</reference>
<comment type="caution">
    <text evidence="1">The sequence shown here is derived from an EMBL/GenBank/DDBJ whole genome shotgun (WGS) entry which is preliminary data.</text>
</comment>
<name>A0ABU6Y9X1_9FABA</name>
<evidence type="ECO:0000313" key="2">
    <source>
        <dbReference type="Proteomes" id="UP001341840"/>
    </source>
</evidence>
<gene>
    <name evidence="1" type="ORF">PIB30_033931</name>
</gene>
<organism evidence="1 2">
    <name type="scientific">Stylosanthes scabra</name>
    <dbReference type="NCBI Taxonomy" id="79078"/>
    <lineage>
        <taxon>Eukaryota</taxon>
        <taxon>Viridiplantae</taxon>
        <taxon>Streptophyta</taxon>
        <taxon>Embryophyta</taxon>
        <taxon>Tracheophyta</taxon>
        <taxon>Spermatophyta</taxon>
        <taxon>Magnoliopsida</taxon>
        <taxon>eudicotyledons</taxon>
        <taxon>Gunneridae</taxon>
        <taxon>Pentapetalae</taxon>
        <taxon>rosids</taxon>
        <taxon>fabids</taxon>
        <taxon>Fabales</taxon>
        <taxon>Fabaceae</taxon>
        <taxon>Papilionoideae</taxon>
        <taxon>50 kb inversion clade</taxon>
        <taxon>dalbergioids sensu lato</taxon>
        <taxon>Dalbergieae</taxon>
        <taxon>Pterocarpus clade</taxon>
        <taxon>Stylosanthes</taxon>
    </lineage>
</organism>
<accession>A0ABU6Y9X1</accession>
<protein>
    <submittedName>
        <fullName evidence="1">Uncharacterized protein</fullName>
    </submittedName>
</protein>